<feature type="compositionally biased region" description="Low complexity" evidence="1">
    <location>
        <begin position="1"/>
        <end position="25"/>
    </location>
</feature>
<dbReference type="GO" id="GO:0005634">
    <property type="term" value="C:nucleus"/>
    <property type="evidence" value="ECO:0007669"/>
    <property type="project" value="InterPro"/>
</dbReference>
<dbReference type="SMART" id="SM00581">
    <property type="entry name" value="PSP"/>
    <property type="match status" value="1"/>
</dbReference>
<protein>
    <submittedName>
        <fullName evidence="3">DUF382-domain-containing protein</fullName>
    </submittedName>
</protein>
<name>A0A316Z894_9BASI</name>
<dbReference type="RefSeq" id="XP_025596672.1">
    <property type="nucleotide sequence ID" value="XM_025742957.1"/>
</dbReference>
<keyword evidence="4" id="KW-1185">Reference proteome</keyword>
<organism evidence="3 4">
    <name type="scientific">Tilletiopsis washingtonensis</name>
    <dbReference type="NCBI Taxonomy" id="58919"/>
    <lineage>
        <taxon>Eukaryota</taxon>
        <taxon>Fungi</taxon>
        <taxon>Dikarya</taxon>
        <taxon>Basidiomycota</taxon>
        <taxon>Ustilaginomycotina</taxon>
        <taxon>Exobasidiomycetes</taxon>
        <taxon>Entylomatales</taxon>
        <taxon>Entylomatales incertae sedis</taxon>
        <taxon>Tilletiopsis</taxon>
    </lineage>
</organism>
<feature type="region of interest" description="Disordered" evidence="1">
    <location>
        <begin position="108"/>
        <end position="154"/>
    </location>
</feature>
<reference evidence="3 4" key="1">
    <citation type="journal article" date="2018" name="Mol. Biol. Evol.">
        <title>Broad Genomic Sampling Reveals a Smut Pathogenic Ancestry of the Fungal Clade Ustilaginomycotina.</title>
        <authorList>
            <person name="Kijpornyongpan T."/>
            <person name="Mondo S.J."/>
            <person name="Barry K."/>
            <person name="Sandor L."/>
            <person name="Lee J."/>
            <person name="Lipzen A."/>
            <person name="Pangilinan J."/>
            <person name="LaButti K."/>
            <person name="Hainaut M."/>
            <person name="Henrissat B."/>
            <person name="Grigoriev I.V."/>
            <person name="Spatafora J.W."/>
            <person name="Aime M.C."/>
        </authorList>
    </citation>
    <scope>NUCLEOTIDE SEQUENCE [LARGE SCALE GENOMIC DNA]</scope>
    <source>
        <strain evidence="3 4">MCA 4186</strain>
    </source>
</reference>
<dbReference type="Proteomes" id="UP000245946">
    <property type="component" value="Unassembled WGS sequence"/>
</dbReference>
<dbReference type="PANTHER" id="PTHR12785:SF6">
    <property type="entry name" value="SPLICING FACTOR 3B SUBUNIT 2"/>
    <property type="match status" value="1"/>
</dbReference>
<evidence type="ECO:0000259" key="2">
    <source>
        <dbReference type="SMART" id="SM00581"/>
    </source>
</evidence>
<feature type="compositionally biased region" description="Acidic residues" evidence="1">
    <location>
        <begin position="411"/>
        <end position="440"/>
    </location>
</feature>
<evidence type="ECO:0000313" key="4">
    <source>
        <dbReference type="Proteomes" id="UP000245946"/>
    </source>
</evidence>
<evidence type="ECO:0000256" key="1">
    <source>
        <dbReference type="SAM" id="MobiDB-lite"/>
    </source>
</evidence>
<dbReference type="EMBL" id="KZ819299">
    <property type="protein sequence ID" value="PWN96393.1"/>
    <property type="molecule type" value="Genomic_DNA"/>
</dbReference>
<dbReference type="InterPro" id="IPR007180">
    <property type="entry name" value="DUF382"/>
</dbReference>
<proteinExistence type="predicted"/>
<dbReference type="InterPro" id="IPR052584">
    <property type="entry name" value="U2_snRNP_Complex_Component"/>
</dbReference>
<feature type="compositionally biased region" description="Low complexity" evidence="1">
    <location>
        <begin position="66"/>
        <end position="95"/>
    </location>
</feature>
<feature type="region of interest" description="Disordered" evidence="1">
    <location>
        <begin position="1"/>
        <end position="95"/>
    </location>
</feature>
<evidence type="ECO:0000313" key="3">
    <source>
        <dbReference type="EMBL" id="PWN96393.1"/>
    </source>
</evidence>
<dbReference type="STRING" id="58919.A0A316Z894"/>
<feature type="domain" description="PSP proline-rich" evidence="2">
    <location>
        <begin position="305"/>
        <end position="358"/>
    </location>
</feature>
<dbReference type="AlphaFoldDB" id="A0A316Z894"/>
<feature type="region of interest" description="Disordered" evidence="1">
    <location>
        <begin position="390"/>
        <end position="500"/>
    </location>
</feature>
<accession>A0A316Z894</accession>
<dbReference type="InterPro" id="IPR006568">
    <property type="entry name" value="PSP_pro-rich"/>
</dbReference>
<sequence>MPAIALPPSVPSAAAGPSSHANGAPNGDAKAKNGPKSKNAKRRAKRKDERAASETPAPSDVESDAESASSRSTSVAPAPPSLDLSSLSAPAPDDPAYATWLAVSSAFSSASGGVDPSDPAAPSKGDVIYSDDDQLSDSDADDDGAREAKAALSKRKLRRMQRLTVAELKQMVPKPELVEGADVTANDPRLLLQLKATRNAVPVPPHWSQKRAYLQNKRGVEKPPYLLPAYIAATGIAEMKDALKEKEADQSLKAKTRERVQPKMGKIDIDYQKLHDAFFRFQTKPESLTRYGETYYEGKEFETKFKERRPGDLSEDLKEALSIPPLAPPPWLIAMQRFGPPPSYPHLKIAGLNAPIPEGAQWGFHPGGWGRPPMDEFGRPIYAEVMGTDESAAAQAQQEALGEPINREPWGELEPEEEEEEEDDEEEEEEQDEEEQDDGPADGLETPLPSGLETPGGFQSVTSTVPGGLETPDFLELRKGARGAPSTRAGTAETEDRGPRSLYHVVPEMQRQGGSGFMPSDRGYDLSGIARQGAPVLGEERGVKRKQGDVDLALAPEELESLSKEELAARYDAARAKKDRFKF</sequence>
<dbReference type="PANTHER" id="PTHR12785">
    <property type="entry name" value="SPLICING FACTOR 3B"/>
    <property type="match status" value="1"/>
</dbReference>
<feature type="compositionally biased region" description="Basic residues" evidence="1">
    <location>
        <begin position="33"/>
        <end position="45"/>
    </location>
</feature>
<gene>
    <name evidence="3" type="ORF">FA09DRAFT_331286</name>
</gene>
<dbReference type="OrthoDB" id="10260794at2759"/>
<dbReference type="GeneID" id="37270501"/>
<dbReference type="Pfam" id="PF04046">
    <property type="entry name" value="PSP"/>
    <property type="match status" value="1"/>
</dbReference>
<dbReference type="Pfam" id="PF04037">
    <property type="entry name" value="DUF382"/>
    <property type="match status" value="1"/>
</dbReference>
<feature type="compositionally biased region" description="Acidic residues" evidence="1">
    <location>
        <begin position="129"/>
        <end position="142"/>
    </location>
</feature>